<name>A0A3B0WRF8_9ZZZZ</name>
<proteinExistence type="predicted"/>
<accession>A0A3B0WRF8</accession>
<organism evidence="1">
    <name type="scientific">hydrothermal vent metagenome</name>
    <dbReference type="NCBI Taxonomy" id="652676"/>
    <lineage>
        <taxon>unclassified sequences</taxon>
        <taxon>metagenomes</taxon>
        <taxon>ecological metagenomes</taxon>
    </lineage>
</organism>
<dbReference type="EMBL" id="UOFG01000007">
    <property type="protein sequence ID" value="VAW57941.1"/>
    <property type="molecule type" value="Genomic_DNA"/>
</dbReference>
<gene>
    <name evidence="1" type="ORF">MNBD_GAMMA11-1432</name>
</gene>
<sequence>MASSVASINSSLVNLKTTNSTLLIKLKQLGFNTELTLGSEKEYTVKTLIQAIDTLAIQFLTITANSRQFIQRTSYAERRTIETCLRELHTCLLQTQQDLQTFHPLTFHCHAAHALIYTDEKGEYHCLKLLDAAQYIDTIKPYYRMLETITAHERIHALSAVLENMLNRDTEIIDSEIDLTDEQTNALQLSQYLIRQAL</sequence>
<reference evidence="1" key="1">
    <citation type="submission" date="2018-06" db="EMBL/GenBank/DDBJ databases">
        <authorList>
            <person name="Zhirakovskaya E."/>
        </authorList>
    </citation>
    <scope>NUCLEOTIDE SEQUENCE</scope>
</reference>
<dbReference type="AlphaFoldDB" id="A0A3B0WRF8"/>
<protein>
    <submittedName>
        <fullName evidence="1">Uncharacterized protein</fullName>
    </submittedName>
</protein>
<evidence type="ECO:0000313" key="1">
    <source>
        <dbReference type="EMBL" id="VAW57941.1"/>
    </source>
</evidence>